<dbReference type="CDD" id="cd06171">
    <property type="entry name" value="Sigma70_r4"/>
    <property type="match status" value="1"/>
</dbReference>
<dbReference type="InterPro" id="IPR007627">
    <property type="entry name" value="RNA_pol_sigma70_r2"/>
</dbReference>
<name>A0A0F5JKE7_9BACT</name>
<organism evidence="7 8">
    <name type="scientific">Parabacteroides gordonii MS-1 = DSM 23371</name>
    <dbReference type="NCBI Taxonomy" id="1203610"/>
    <lineage>
        <taxon>Bacteria</taxon>
        <taxon>Pseudomonadati</taxon>
        <taxon>Bacteroidota</taxon>
        <taxon>Bacteroidia</taxon>
        <taxon>Bacteroidales</taxon>
        <taxon>Tannerellaceae</taxon>
        <taxon>Parabacteroides</taxon>
    </lineage>
</organism>
<evidence type="ECO:0000256" key="3">
    <source>
        <dbReference type="ARBA" id="ARBA00023082"/>
    </source>
</evidence>
<evidence type="ECO:0000313" key="8">
    <source>
        <dbReference type="Proteomes" id="UP000033035"/>
    </source>
</evidence>
<proteinExistence type="inferred from homology"/>
<dbReference type="AlphaFoldDB" id="A0A0F5JKE7"/>
<comment type="similarity">
    <text evidence="1">Belongs to the sigma-70 factor family. ECF subfamily.</text>
</comment>
<dbReference type="HOGENOM" id="CLU_047691_4_3_10"/>
<dbReference type="InterPro" id="IPR013249">
    <property type="entry name" value="RNA_pol_sigma70_r4_t2"/>
</dbReference>
<dbReference type="PANTHER" id="PTHR43133">
    <property type="entry name" value="RNA POLYMERASE ECF-TYPE SIGMA FACTO"/>
    <property type="match status" value="1"/>
</dbReference>
<dbReference type="PANTHER" id="PTHR43133:SF46">
    <property type="entry name" value="RNA POLYMERASE SIGMA-70 FACTOR ECF SUBFAMILY"/>
    <property type="match status" value="1"/>
</dbReference>
<evidence type="ECO:0000256" key="4">
    <source>
        <dbReference type="ARBA" id="ARBA00023163"/>
    </source>
</evidence>
<keyword evidence="8" id="KW-1185">Reference proteome</keyword>
<feature type="domain" description="RNA polymerase sigma-70 region 2" evidence="5">
    <location>
        <begin position="23"/>
        <end position="85"/>
    </location>
</feature>
<dbReference type="InterPro" id="IPR039425">
    <property type="entry name" value="RNA_pol_sigma-70-like"/>
</dbReference>
<evidence type="ECO:0000313" key="7">
    <source>
        <dbReference type="EMBL" id="KKB58258.1"/>
    </source>
</evidence>
<keyword evidence="4" id="KW-0804">Transcription</keyword>
<keyword evidence="3" id="KW-0731">Sigma factor</keyword>
<evidence type="ECO:0000256" key="2">
    <source>
        <dbReference type="ARBA" id="ARBA00023015"/>
    </source>
</evidence>
<protein>
    <submittedName>
        <fullName evidence="7">RNA polymerase sigma-70 factor</fullName>
    </submittedName>
</protein>
<comment type="caution">
    <text evidence="7">The sequence shown here is derived from an EMBL/GenBank/DDBJ whole genome shotgun (WGS) entry which is preliminary data.</text>
</comment>
<dbReference type="SUPFAM" id="SSF88946">
    <property type="entry name" value="Sigma2 domain of RNA polymerase sigma factors"/>
    <property type="match status" value="1"/>
</dbReference>
<dbReference type="InterPro" id="IPR014284">
    <property type="entry name" value="RNA_pol_sigma-70_dom"/>
</dbReference>
<dbReference type="InterPro" id="IPR014327">
    <property type="entry name" value="RNA_pol_sigma70_bacteroid"/>
</dbReference>
<dbReference type="GO" id="GO:0006352">
    <property type="term" value="P:DNA-templated transcription initiation"/>
    <property type="evidence" value="ECO:0007669"/>
    <property type="project" value="InterPro"/>
</dbReference>
<dbReference type="Proteomes" id="UP000033035">
    <property type="component" value="Unassembled WGS sequence"/>
</dbReference>
<dbReference type="InterPro" id="IPR013324">
    <property type="entry name" value="RNA_pol_sigma_r3/r4-like"/>
</dbReference>
<dbReference type="InterPro" id="IPR036388">
    <property type="entry name" value="WH-like_DNA-bd_sf"/>
</dbReference>
<dbReference type="GO" id="GO:0016987">
    <property type="term" value="F:sigma factor activity"/>
    <property type="evidence" value="ECO:0007669"/>
    <property type="project" value="UniProtKB-KW"/>
</dbReference>
<evidence type="ECO:0000259" key="6">
    <source>
        <dbReference type="Pfam" id="PF08281"/>
    </source>
</evidence>
<dbReference type="Pfam" id="PF08281">
    <property type="entry name" value="Sigma70_r4_2"/>
    <property type="match status" value="1"/>
</dbReference>
<dbReference type="SUPFAM" id="SSF88659">
    <property type="entry name" value="Sigma3 and sigma4 domains of RNA polymerase sigma factors"/>
    <property type="match status" value="1"/>
</dbReference>
<feature type="domain" description="RNA polymerase sigma factor 70 region 4 type 2" evidence="6">
    <location>
        <begin position="117"/>
        <end position="167"/>
    </location>
</feature>
<dbReference type="NCBIfam" id="TIGR02937">
    <property type="entry name" value="sigma70-ECF"/>
    <property type="match status" value="1"/>
</dbReference>
<dbReference type="RefSeq" id="WP_028727795.1">
    <property type="nucleotide sequence ID" value="NZ_AUAE01000018.1"/>
</dbReference>
<dbReference type="Pfam" id="PF04542">
    <property type="entry name" value="Sigma70_r2"/>
    <property type="match status" value="1"/>
</dbReference>
<keyword evidence="2" id="KW-0805">Transcription regulation</keyword>
<dbReference type="Gene3D" id="1.10.10.10">
    <property type="entry name" value="Winged helix-like DNA-binding domain superfamily/Winged helix DNA-binding domain"/>
    <property type="match status" value="1"/>
</dbReference>
<dbReference type="STRING" id="1203610.HMPREF1536_01133"/>
<dbReference type="PATRIC" id="fig|1203610.3.peg.1155"/>
<dbReference type="EMBL" id="AQHW01000009">
    <property type="protein sequence ID" value="KKB58258.1"/>
    <property type="molecule type" value="Genomic_DNA"/>
</dbReference>
<evidence type="ECO:0000256" key="1">
    <source>
        <dbReference type="ARBA" id="ARBA00010641"/>
    </source>
</evidence>
<dbReference type="InterPro" id="IPR013325">
    <property type="entry name" value="RNA_pol_sigma_r2"/>
</dbReference>
<sequence>MNDILLVRQLQEGNSEAYKQMFIKYYSPLCEYISQYVTDEDAEELVQDLMLFIWENRKNIIITQSLKSYLFIAVKHRCLNAIQKNLYHKKVHTLLYEKLKEQFEDPDYYFVNELTENINNAIKELPDTYRDTFTLSRFGEQTNVQIAEQLGVSVKTVEYRISQSLKILRVKLKDYLPLLSFLFGFPS</sequence>
<gene>
    <name evidence="7" type="ORF">HMPREF1536_01133</name>
</gene>
<dbReference type="NCBIfam" id="TIGR02985">
    <property type="entry name" value="Sig70_bacteroi1"/>
    <property type="match status" value="1"/>
</dbReference>
<evidence type="ECO:0000259" key="5">
    <source>
        <dbReference type="Pfam" id="PF04542"/>
    </source>
</evidence>
<reference evidence="7 8" key="1">
    <citation type="submission" date="2013-04" db="EMBL/GenBank/DDBJ databases">
        <title>The Genome Sequence of Parabacteroides gordonii DSM 23371.</title>
        <authorList>
            <consortium name="The Broad Institute Genomics Platform"/>
            <person name="Earl A."/>
            <person name="Ward D."/>
            <person name="Feldgarden M."/>
            <person name="Gevers D."/>
            <person name="Martens E."/>
            <person name="Sakamoto M."/>
            <person name="Benno Y."/>
            <person name="Suzuki N."/>
            <person name="Matsunaga N."/>
            <person name="Koshihara K."/>
            <person name="Seki M."/>
            <person name="Komiya H."/>
            <person name="Walker B."/>
            <person name="Young S."/>
            <person name="Zeng Q."/>
            <person name="Gargeya S."/>
            <person name="Fitzgerald M."/>
            <person name="Haas B."/>
            <person name="Abouelleil A."/>
            <person name="Allen A.W."/>
            <person name="Alvarado L."/>
            <person name="Arachchi H.M."/>
            <person name="Berlin A.M."/>
            <person name="Chapman S.B."/>
            <person name="Gainer-Dewar J."/>
            <person name="Goldberg J."/>
            <person name="Griggs A."/>
            <person name="Gujja S."/>
            <person name="Hansen M."/>
            <person name="Howarth C."/>
            <person name="Imamovic A."/>
            <person name="Ireland A."/>
            <person name="Larimer J."/>
            <person name="McCowan C."/>
            <person name="Murphy C."/>
            <person name="Pearson M."/>
            <person name="Poon T.W."/>
            <person name="Priest M."/>
            <person name="Roberts A."/>
            <person name="Saif S."/>
            <person name="Shea T."/>
            <person name="Sisk P."/>
            <person name="Sykes S."/>
            <person name="Wortman J."/>
            <person name="Nusbaum C."/>
            <person name="Birren B."/>
        </authorList>
    </citation>
    <scope>NUCLEOTIDE SEQUENCE [LARGE SCALE GENOMIC DNA]</scope>
    <source>
        <strain evidence="7 8">MS-1</strain>
    </source>
</reference>
<accession>A0A0F5JKE7</accession>
<dbReference type="Gene3D" id="1.10.1740.10">
    <property type="match status" value="1"/>
</dbReference>
<dbReference type="GO" id="GO:0003677">
    <property type="term" value="F:DNA binding"/>
    <property type="evidence" value="ECO:0007669"/>
    <property type="project" value="InterPro"/>
</dbReference>